<feature type="compositionally biased region" description="Acidic residues" evidence="12">
    <location>
        <begin position="660"/>
        <end position="680"/>
    </location>
</feature>
<keyword evidence="18" id="KW-1185">Reference proteome</keyword>
<evidence type="ECO:0000313" key="17">
    <source>
        <dbReference type="EMBL" id="GHD34715.1"/>
    </source>
</evidence>
<protein>
    <recommendedName>
        <fullName evidence="3">Chemotaxis protein CheA</fullName>
        <ecNumber evidence="2">2.7.13.3</ecNumber>
    </recommendedName>
</protein>
<feature type="domain" description="CheW-like" evidence="15">
    <location>
        <begin position="1741"/>
        <end position="1879"/>
    </location>
</feature>
<feature type="compositionally biased region" description="Low complexity" evidence="12">
    <location>
        <begin position="399"/>
        <end position="411"/>
    </location>
</feature>
<feature type="modified residue" description="Phosphohistidine" evidence="9">
    <location>
        <position position="1306"/>
    </location>
</feature>
<feature type="coiled-coil region" evidence="11">
    <location>
        <begin position="1271"/>
        <end position="1298"/>
    </location>
</feature>
<dbReference type="Proteomes" id="UP000644693">
    <property type="component" value="Unassembled WGS sequence"/>
</dbReference>
<feature type="compositionally biased region" description="Basic and acidic residues" evidence="12">
    <location>
        <begin position="511"/>
        <end position="528"/>
    </location>
</feature>
<reference evidence="17" key="2">
    <citation type="submission" date="2020-09" db="EMBL/GenBank/DDBJ databases">
        <authorList>
            <person name="Sun Q."/>
            <person name="Kim S."/>
        </authorList>
    </citation>
    <scope>NUCLEOTIDE SEQUENCE</scope>
    <source>
        <strain evidence="17">KCTC 23430</strain>
    </source>
</reference>
<evidence type="ECO:0000256" key="2">
    <source>
        <dbReference type="ARBA" id="ARBA00012438"/>
    </source>
</evidence>
<dbReference type="SMART" id="SM00073">
    <property type="entry name" value="HPT"/>
    <property type="match status" value="1"/>
</dbReference>
<dbReference type="Gene3D" id="2.30.30.40">
    <property type="entry name" value="SH3 Domains"/>
    <property type="match status" value="1"/>
</dbReference>
<dbReference type="SMART" id="SM00260">
    <property type="entry name" value="CheW"/>
    <property type="match status" value="1"/>
</dbReference>
<dbReference type="InterPro" id="IPR036890">
    <property type="entry name" value="HATPase_C_sf"/>
</dbReference>
<keyword evidence="7" id="KW-0902">Two-component regulatory system</keyword>
<feature type="compositionally biased region" description="Polar residues" evidence="12">
    <location>
        <begin position="454"/>
        <end position="471"/>
    </location>
</feature>
<feature type="region of interest" description="Disordered" evidence="12">
    <location>
        <begin position="1018"/>
        <end position="1043"/>
    </location>
</feature>
<dbReference type="SUPFAM" id="SSF47226">
    <property type="entry name" value="Histidine-containing phosphotransfer domain, HPT domain"/>
    <property type="match status" value="1"/>
</dbReference>
<feature type="compositionally biased region" description="Acidic residues" evidence="12">
    <location>
        <begin position="11"/>
        <end position="24"/>
    </location>
</feature>
<dbReference type="Pfam" id="PF00072">
    <property type="entry name" value="Response_reg"/>
    <property type="match status" value="1"/>
</dbReference>
<feature type="compositionally biased region" description="Polar residues" evidence="12">
    <location>
        <begin position="432"/>
        <end position="444"/>
    </location>
</feature>
<evidence type="ECO:0000256" key="8">
    <source>
        <dbReference type="ARBA" id="ARBA00035100"/>
    </source>
</evidence>
<evidence type="ECO:0000256" key="6">
    <source>
        <dbReference type="ARBA" id="ARBA00022777"/>
    </source>
</evidence>
<dbReference type="InterPro" id="IPR036641">
    <property type="entry name" value="HPT_dom_sf"/>
</dbReference>
<dbReference type="FunFam" id="3.30.565.10:FF:000016">
    <property type="entry name" value="Chemotaxis protein CheA, putative"/>
    <property type="match status" value="1"/>
</dbReference>
<dbReference type="InterPro" id="IPR011006">
    <property type="entry name" value="CheY-like_superfamily"/>
</dbReference>
<reference evidence="17" key="1">
    <citation type="journal article" date="2014" name="Int. J. Syst. Evol. Microbiol.">
        <title>Complete genome sequence of Corynebacterium casei LMG S-19264T (=DSM 44701T), isolated from a smear-ripened cheese.</title>
        <authorList>
            <consortium name="US DOE Joint Genome Institute (JGI-PGF)"/>
            <person name="Walter F."/>
            <person name="Albersmeier A."/>
            <person name="Kalinowski J."/>
            <person name="Ruckert C."/>
        </authorList>
    </citation>
    <scope>NUCLEOTIDE SEQUENCE</scope>
    <source>
        <strain evidence="17">KCTC 23430</strain>
    </source>
</reference>
<keyword evidence="4 10" id="KW-0597">Phosphoprotein</keyword>
<dbReference type="RefSeq" id="WP_189477738.1">
    <property type="nucleotide sequence ID" value="NZ_BMYM01000002.1"/>
</dbReference>
<dbReference type="PANTHER" id="PTHR43395">
    <property type="entry name" value="SENSOR HISTIDINE KINASE CHEA"/>
    <property type="match status" value="1"/>
</dbReference>
<keyword evidence="6" id="KW-0418">Kinase</keyword>
<feature type="domain" description="HPt" evidence="16">
    <location>
        <begin position="1259"/>
        <end position="1366"/>
    </location>
</feature>
<dbReference type="CDD" id="cd17546">
    <property type="entry name" value="REC_hyHK_CKI1_RcsC-like"/>
    <property type="match status" value="1"/>
</dbReference>
<evidence type="ECO:0000259" key="15">
    <source>
        <dbReference type="PROSITE" id="PS50851"/>
    </source>
</evidence>
<dbReference type="Pfam" id="PF02518">
    <property type="entry name" value="HATPase_c"/>
    <property type="match status" value="1"/>
</dbReference>
<dbReference type="PROSITE" id="PS50851">
    <property type="entry name" value="CHEW"/>
    <property type="match status" value="1"/>
</dbReference>
<evidence type="ECO:0000256" key="5">
    <source>
        <dbReference type="ARBA" id="ARBA00022679"/>
    </source>
</evidence>
<dbReference type="Pfam" id="PF01627">
    <property type="entry name" value="Hpt"/>
    <property type="match status" value="1"/>
</dbReference>
<feature type="compositionally biased region" description="Low complexity" evidence="12">
    <location>
        <begin position="27"/>
        <end position="44"/>
    </location>
</feature>
<gene>
    <name evidence="17" type="ORF">GCM10007053_20810</name>
</gene>
<dbReference type="PROSITE" id="PS50110">
    <property type="entry name" value="RESPONSE_REGULATORY"/>
    <property type="match status" value="1"/>
</dbReference>
<dbReference type="PRINTS" id="PR00344">
    <property type="entry name" value="BCTRLSENSOR"/>
</dbReference>
<feature type="region of interest" description="Disordered" evidence="12">
    <location>
        <begin position="511"/>
        <end position="564"/>
    </location>
</feature>
<dbReference type="SUPFAM" id="SSF50341">
    <property type="entry name" value="CheW-like"/>
    <property type="match status" value="1"/>
</dbReference>
<evidence type="ECO:0000256" key="4">
    <source>
        <dbReference type="ARBA" id="ARBA00022553"/>
    </source>
</evidence>
<dbReference type="EMBL" id="BMYM01000002">
    <property type="protein sequence ID" value="GHD34715.1"/>
    <property type="molecule type" value="Genomic_DNA"/>
</dbReference>
<dbReference type="SUPFAM" id="SSF52172">
    <property type="entry name" value="CheY-like"/>
    <property type="match status" value="1"/>
</dbReference>
<evidence type="ECO:0000259" key="13">
    <source>
        <dbReference type="PROSITE" id="PS50109"/>
    </source>
</evidence>
<keyword evidence="5" id="KW-0808">Transferase</keyword>
<evidence type="ECO:0000256" key="9">
    <source>
        <dbReference type="PROSITE-ProRule" id="PRU00110"/>
    </source>
</evidence>
<dbReference type="SMART" id="SM00448">
    <property type="entry name" value="REC"/>
    <property type="match status" value="1"/>
</dbReference>
<feature type="compositionally biased region" description="Acidic residues" evidence="12">
    <location>
        <begin position="266"/>
        <end position="276"/>
    </location>
</feature>
<evidence type="ECO:0000256" key="3">
    <source>
        <dbReference type="ARBA" id="ARBA00021495"/>
    </source>
</evidence>
<feature type="compositionally biased region" description="Polar residues" evidence="12">
    <location>
        <begin position="483"/>
        <end position="492"/>
    </location>
</feature>
<feature type="domain" description="Histidine kinase" evidence="13">
    <location>
        <begin position="1506"/>
        <end position="1739"/>
    </location>
</feature>
<feature type="compositionally biased region" description="Acidic residues" evidence="12">
    <location>
        <begin position="341"/>
        <end position="357"/>
    </location>
</feature>
<feature type="compositionally biased region" description="Acidic residues" evidence="12">
    <location>
        <begin position="298"/>
        <end position="307"/>
    </location>
</feature>
<dbReference type="Gene3D" id="3.40.50.2300">
    <property type="match status" value="1"/>
</dbReference>
<dbReference type="GO" id="GO:0006935">
    <property type="term" value="P:chemotaxis"/>
    <property type="evidence" value="ECO:0007669"/>
    <property type="project" value="InterPro"/>
</dbReference>
<sequence length="2021" mass="213766">MQSDERPESVNPDDEVMGSDESQDENLSWLLDQDLSESSDSLFSVTHDESEDQGLTQAEAQMAARPLVRGSNDTDVLSAFVEEEIVVSSVGESSDIYADRAAEKAAAEAEAAAQDTMIVARGRVDGGNSADSDAVSGDILGLSDEDDIGERFLVIKRRAKSAQASVQTQPADVKQPPETNDVQAPVAESSAPKTSEPVKSGLLGSAEPLVQVETRVPSEADAAPDVTSSEEVIADLNVPESTDSASDPLAIDADDEDLGGLSLAPLDDDSADESLDLDLSSFNVEEPESLGASLEQALDTEDSADNDELGLADDLKFEGELSLESLADDDSESSSEFLGDLADELDLGGQADDEVAGAEETLSDLAGSLSLSDDESEGADDGFLSDLAAENDALTLDDTADSTVSATTEESNFLGALDGPELTDFDGDDLGTSGSFAQEASELSLSAGDAESGELSSESTGFLSDAAQSITEPAPEVELGRATQDSIENDTAFSVEDELLVEAATVADREDIRDIEDSADDIELHETLDTEGANAEDDAVFLGDVAGESQSDDSDEGATQGGLASALEVDFTTVAGEDLEGEDSPDGNVAAFDEEVTFLGDTTDSDLTDDADSITVEDSDDSALAVVSADSVDMDTEAGQEAEVSCGADESVAVIVGGLSDEDASLADDVDESGSEEPGSDEPLGVLDEDLQPEEDALAASMNSAEALEASLNDGVFDTEFDEVEASNSDYHEDFITPREQASAVVVTVTPLLAAMVNELQNRVDDRLLDLELIGEPLEVDCTLAPDTVTLNDSLAKGYVSLTEFAEPLPSAVEHLSEESLTAIRVRLQDSEGSRHWNRLLQDDFAPEQTDSETTETSLAAVPDIDPSALGLAVESGEDAEVQNTDAGLDDALTDETISFDADDIDFGIETDELSADTSAVDALMDDDFDVSDFGADEQALGDESLSVVAIGEAVSFENADTEADSDENTSDTVSTDDAIAALGNTELEQPETSLTGLEVEDNEIEVFEDESQADMAAAEAGLDSDQTTDSEDPFGSLDEDDDWSLSDAAAAELTTASGDTDLDFDEFLDQAGETSGNESNALESISALNDVDIGALVEADEDDATAVDASDEVLLAAVEEDLEAEAVDEPLLVDAELDALDEAFDAAADEDADELVASGESLEDIFGDDLDSDDFTVAADSESDVEALFESLGALGADSDKELDAALPSVDAESEADYTAPIVAAEPAAPAAVAASLDHSGKWYLPENIEFSYTSSSSAELFDDFLDAFIEEGALEIEKLEDAISEWEQDVESEDAFAPVPRILHTLKGIAKGVGLQRYGTLIHNFETLLEGVDKPEASASGPYFRIVNTWLDAAVRGFEKIQDQRTDIDSELPTAEGDELPAAVVTAKPAAQRQAITDKDNDKQLADEGAKALAAQQTIRLTAEAVDHLMNLTNQAQQLGVRSSQGTVRGKMALAELQGRLSSVRSHISRIADRALMNVTARGGEQSSAELDALEMDQYSELQEAANILREGVEDLSELIQLSSRQNALVEGLLKQQNSIVSSLRSSIQSARVIPVSRLMPGLRRIVRTVGADLGKDVSFRVLNETGKLDRDNYSRCQVVLEHMVRNALDHGIEDAQTRLEAGKPAAGRISIDIGKDGSDYLIKLNDDGRGIDPSVIRETVYRKGLDVDVSRMSESDVMRLIFHKGFSTSSTVSEISGRGVGMDIVLSELQAIGGDIDIESSVGVGTTFMIRIPSNVTANGALLVSAGDHSYAIPLDGLIAVEYVPVDEFFDAIENDGTLALFGFDCEPAYLATLCHGETMPERKAWTSTIPVIVAGRDENVMAIAIDDVEQALELVIRTLGSQFAQVPGLAGGATTADGRAIVALDLNLLVSSLAKHGADRVAMSEGQQDELLVMVVDDSRTQRLVATSKFDSLGVETITAENGLAAIDLLNASHRLPDIILLDVEMPVKDGIQTLKDLRKSPRYMDIPVIMVTSRTGAKHRKLAAEAGCNGYMGKPFNFPLLVQDINKLTGRQLSVA</sequence>
<dbReference type="InterPro" id="IPR003594">
    <property type="entry name" value="HATPase_dom"/>
</dbReference>
<feature type="region of interest" description="Disordered" evidence="12">
    <location>
        <begin position="324"/>
        <end position="386"/>
    </location>
</feature>
<dbReference type="InterPro" id="IPR008207">
    <property type="entry name" value="Sig_transdc_His_kin_Hpt_dom"/>
</dbReference>
<dbReference type="InterPro" id="IPR005467">
    <property type="entry name" value="His_kinase_dom"/>
</dbReference>
<proteinExistence type="predicted"/>
<feature type="region of interest" description="Disordered" evidence="12">
    <location>
        <begin position="659"/>
        <end position="687"/>
    </location>
</feature>
<evidence type="ECO:0000256" key="1">
    <source>
        <dbReference type="ARBA" id="ARBA00000085"/>
    </source>
</evidence>
<dbReference type="SMART" id="SM00387">
    <property type="entry name" value="HATPase_c"/>
    <property type="match status" value="1"/>
</dbReference>
<evidence type="ECO:0000256" key="10">
    <source>
        <dbReference type="PROSITE-ProRule" id="PRU00169"/>
    </source>
</evidence>
<dbReference type="EC" id="2.7.13.3" evidence="2"/>
<feature type="region of interest" description="Disordered" evidence="12">
    <location>
        <begin position="161"/>
        <end position="307"/>
    </location>
</feature>
<dbReference type="InterPro" id="IPR051315">
    <property type="entry name" value="Bact_Chemotaxis_CheA"/>
</dbReference>
<evidence type="ECO:0000313" key="18">
    <source>
        <dbReference type="Proteomes" id="UP000644693"/>
    </source>
</evidence>
<comment type="caution">
    <text evidence="17">The sequence shown here is derived from an EMBL/GenBank/DDBJ whole genome shotgun (WGS) entry which is preliminary data.</text>
</comment>
<dbReference type="InterPro" id="IPR004358">
    <property type="entry name" value="Sig_transdc_His_kin-like_C"/>
</dbReference>
<dbReference type="InterPro" id="IPR001789">
    <property type="entry name" value="Sig_transdc_resp-reg_receiver"/>
</dbReference>
<comment type="catalytic activity">
    <reaction evidence="1">
        <text>ATP + protein L-histidine = ADP + protein N-phospho-L-histidine.</text>
        <dbReference type="EC" id="2.7.13.3"/>
    </reaction>
</comment>
<dbReference type="PROSITE" id="PS50894">
    <property type="entry name" value="HPT"/>
    <property type="match status" value="1"/>
</dbReference>
<feature type="region of interest" description="Disordered" evidence="12">
    <location>
        <begin position="1"/>
        <end position="69"/>
    </location>
</feature>
<dbReference type="Gene3D" id="3.30.565.10">
    <property type="entry name" value="Histidine kinase-like ATPase, C-terminal domain"/>
    <property type="match status" value="1"/>
</dbReference>
<evidence type="ECO:0000256" key="12">
    <source>
        <dbReference type="SAM" id="MobiDB-lite"/>
    </source>
</evidence>
<feature type="domain" description="Response regulatory" evidence="14">
    <location>
        <begin position="1896"/>
        <end position="2014"/>
    </location>
</feature>
<dbReference type="SUPFAM" id="SSF55874">
    <property type="entry name" value="ATPase domain of HSP90 chaperone/DNA topoisomerase II/histidine kinase"/>
    <property type="match status" value="1"/>
</dbReference>
<accession>A0A918XJE9</accession>
<evidence type="ECO:0000259" key="16">
    <source>
        <dbReference type="PROSITE" id="PS50894"/>
    </source>
</evidence>
<dbReference type="GO" id="GO:0000155">
    <property type="term" value="F:phosphorelay sensor kinase activity"/>
    <property type="evidence" value="ECO:0007669"/>
    <property type="project" value="UniProtKB-ARBA"/>
</dbReference>
<feature type="modified residue" description="4-aspartylphosphate" evidence="10">
    <location>
        <position position="1947"/>
    </location>
</feature>
<dbReference type="InterPro" id="IPR002545">
    <property type="entry name" value="CheW-lke_dom"/>
</dbReference>
<dbReference type="Gene3D" id="1.20.120.160">
    <property type="entry name" value="HPT domain"/>
    <property type="match status" value="1"/>
</dbReference>
<comment type="function">
    <text evidence="8">Involved in the transmission of sensory signals from the chemoreceptors to the flagellar motors. CheA is autophosphorylated; it can transfer its phosphate group to either CheB or CheY.</text>
</comment>
<feature type="region of interest" description="Disordered" evidence="12">
    <location>
        <begin position="399"/>
        <end position="493"/>
    </location>
</feature>
<dbReference type="Pfam" id="PF01584">
    <property type="entry name" value="CheW"/>
    <property type="match status" value="1"/>
</dbReference>
<keyword evidence="11" id="KW-0175">Coiled coil</keyword>
<dbReference type="InterPro" id="IPR036061">
    <property type="entry name" value="CheW-like_dom_sf"/>
</dbReference>
<evidence type="ECO:0000259" key="14">
    <source>
        <dbReference type="PROSITE" id="PS50110"/>
    </source>
</evidence>
<name>A0A918XJE9_9GAMM</name>
<dbReference type="PROSITE" id="PS50109">
    <property type="entry name" value="HIS_KIN"/>
    <property type="match status" value="1"/>
</dbReference>
<evidence type="ECO:0000256" key="11">
    <source>
        <dbReference type="SAM" id="Coils"/>
    </source>
</evidence>
<evidence type="ECO:0000256" key="7">
    <source>
        <dbReference type="ARBA" id="ARBA00023012"/>
    </source>
</evidence>
<feature type="compositionally biased region" description="Acidic residues" evidence="12">
    <location>
        <begin position="1027"/>
        <end position="1043"/>
    </location>
</feature>
<dbReference type="PANTHER" id="PTHR43395:SF8">
    <property type="entry name" value="HISTIDINE KINASE"/>
    <property type="match status" value="1"/>
</dbReference>
<organism evidence="17 18">
    <name type="scientific">Parahalioglobus pacificus</name>
    <dbReference type="NCBI Taxonomy" id="930806"/>
    <lineage>
        <taxon>Bacteria</taxon>
        <taxon>Pseudomonadati</taxon>
        <taxon>Pseudomonadota</taxon>
        <taxon>Gammaproteobacteria</taxon>
        <taxon>Cellvibrionales</taxon>
        <taxon>Halieaceae</taxon>
        <taxon>Parahalioglobus</taxon>
    </lineage>
</organism>